<dbReference type="GeneID" id="28758537"/>
<keyword evidence="2" id="KW-1185">Reference proteome</keyword>
<accession>A0A177BVI2</accession>
<dbReference type="STRING" id="1460663.A0A177BVI2"/>
<dbReference type="RefSeq" id="XP_018029531.1">
    <property type="nucleotide sequence ID" value="XM_018175051.1"/>
</dbReference>
<dbReference type="InParanoid" id="A0A177BVI2"/>
<evidence type="ECO:0008006" key="3">
    <source>
        <dbReference type="Google" id="ProtNLM"/>
    </source>
</evidence>
<dbReference type="EMBL" id="KV441562">
    <property type="protein sequence ID" value="OAF99165.1"/>
    <property type="molecule type" value="Genomic_DNA"/>
</dbReference>
<gene>
    <name evidence="1" type="ORF">CC84DRAFT_1104319</name>
</gene>
<reference evidence="1 2" key="1">
    <citation type="submission" date="2016-05" db="EMBL/GenBank/DDBJ databases">
        <title>Comparative analysis of secretome profiles of manganese(II)-oxidizing ascomycete fungi.</title>
        <authorList>
            <consortium name="DOE Joint Genome Institute"/>
            <person name="Zeiner C.A."/>
            <person name="Purvine S.O."/>
            <person name="Zink E.M."/>
            <person name="Wu S."/>
            <person name="Pasa-Tolic L."/>
            <person name="Chaput D.L."/>
            <person name="Haridas S."/>
            <person name="Grigoriev I.V."/>
            <person name="Santelli C.M."/>
            <person name="Hansel C.M."/>
        </authorList>
    </citation>
    <scope>NUCLEOTIDE SEQUENCE [LARGE SCALE GENOMIC DNA]</scope>
    <source>
        <strain evidence="1 2">AP3s5-JAC2a</strain>
    </source>
</reference>
<sequence>SSKPIDAALNPVWHNAGVHLVVKASWDQSIPTTKIQQIRDRMTGQIGYTIHRLSPDSECYVNECDQYETNWQWALREPAYSCLRLFKAKYDLAEVLWCRKCVGSDEWRSLSSRLDHEMAQLRSF</sequence>
<organism evidence="1 2">
    <name type="scientific">Paraphaeosphaeria sporulosa</name>
    <dbReference type="NCBI Taxonomy" id="1460663"/>
    <lineage>
        <taxon>Eukaryota</taxon>
        <taxon>Fungi</taxon>
        <taxon>Dikarya</taxon>
        <taxon>Ascomycota</taxon>
        <taxon>Pezizomycotina</taxon>
        <taxon>Dothideomycetes</taxon>
        <taxon>Pleosporomycetidae</taxon>
        <taxon>Pleosporales</taxon>
        <taxon>Massarineae</taxon>
        <taxon>Didymosphaeriaceae</taxon>
        <taxon>Paraphaeosphaeria</taxon>
    </lineage>
</organism>
<dbReference type="AlphaFoldDB" id="A0A177BVI2"/>
<dbReference type="OrthoDB" id="9983560at2759"/>
<proteinExistence type="predicted"/>
<name>A0A177BVI2_9PLEO</name>
<evidence type="ECO:0000313" key="2">
    <source>
        <dbReference type="Proteomes" id="UP000077069"/>
    </source>
</evidence>
<dbReference type="Proteomes" id="UP000077069">
    <property type="component" value="Unassembled WGS sequence"/>
</dbReference>
<protein>
    <recommendedName>
        <fullName evidence="3">Berberine/berberine-like domain-containing protein</fullName>
    </recommendedName>
</protein>
<feature type="non-terminal residue" evidence="1">
    <location>
        <position position="1"/>
    </location>
</feature>
<evidence type="ECO:0000313" key="1">
    <source>
        <dbReference type="EMBL" id="OAF99165.1"/>
    </source>
</evidence>